<gene>
    <name evidence="1" type="ORF">VNO78_03816</name>
</gene>
<sequence length="87" mass="9586">MPIHSPTNPPESPLPPLPTLQTVDTFNNVGEKAKQGMQGAWEMTKDTTHKIKDTVVGKDDDHHHGGLKDKDEDVAVADLKSRLEKGY</sequence>
<dbReference type="Proteomes" id="UP001386955">
    <property type="component" value="Unassembled WGS sequence"/>
</dbReference>
<dbReference type="EMBL" id="JAYMYS010000001">
    <property type="protein sequence ID" value="KAK7412361.1"/>
    <property type="molecule type" value="Genomic_DNA"/>
</dbReference>
<accession>A0AAN9TDZ3</accession>
<evidence type="ECO:0000313" key="1">
    <source>
        <dbReference type="EMBL" id="KAK7412361.1"/>
    </source>
</evidence>
<protein>
    <submittedName>
        <fullName evidence="1">Uncharacterized protein</fullName>
    </submittedName>
</protein>
<name>A0AAN9TDZ3_PSOTE</name>
<keyword evidence="2" id="KW-1185">Reference proteome</keyword>
<organism evidence="1 2">
    <name type="scientific">Psophocarpus tetragonolobus</name>
    <name type="common">Winged bean</name>
    <name type="synonym">Dolichos tetragonolobus</name>
    <dbReference type="NCBI Taxonomy" id="3891"/>
    <lineage>
        <taxon>Eukaryota</taxon>
        <taxon>Viridiplantae</taxon>
        <taxon>Streptophyta</taxon>
        <taxon>Embryophyta</taxon>
        <taxon>Tracheophyta</taxon>
        <taxon>Spermatophyta</taxon>
        <taxon>Magnoliopsida</taxon>
        <taxon>eudicotyledons</taxon>
        <taxon>Gunneridae</taxon>
        <taxon>Pentapetalae</taxon>
        <taxon>rosids</taxon>
        <taxon>fabids</taxon>
        <taxon>Fabales</taxon>
        <taxon>Fabaceae</taxon>
        <taxon>Papilionoideae</taxon>
        <taxon>50 kb inversion clade</taxon>
        <taxon>NPAAA clade</taxon>
        <taxon>indigoferoid/millettioid clade</taxon>
        <taxon>Phaseoleae</taxon>
        <taxon>Psophocarpus</taxon>
    </lineage>
</organism>
<comment type="caution">
    <text evidence="1">The sequence shown here is derived from an EMBL/GenBank/DDBJ whole genome shotgun (WGS) entry which is preliminary data.</text>
</comment>
<evidence type="ECO:0000313" key="2">
    <source>
        <dbReference type="Proteomes" id="UP001386955"/>
    </source>
</evidence>
<dbReference type="AlphaFoldDB" id="A0AAN9TDZ3"/>
<reference evidence="1 2" key="1">
    <citation type="submission" date="2024-01" db="EMBL/GenBank/DDBJ databases">
        <title>The genomes of 5 underutilized Papilionoideae crops provide insights into root nodulation and disease resistanc.</title>
        <authorList>
            <person name="Jiang F."/>
        </authorList>
    </citation>
    <scope>NUCLEOTIDE SEQUENCE [LARGE SCALE GENOMIC DNA]</scope>
    <source>
        <strain evidence="1">DUOXIRENSHENG_FW03</strain>
        <tissue evidence="1">Leaves</tissue>
    </source>
</reference>
<proteinExistence type="predicted"/>